<dbReference type="AlphaFoldDB" id="A0A4Z1RBX2"/>
<dbReference type="InterPro" id="IPR002816">
    <property type="entry name" value="TraB/PrgY/GumN_fam"/>
</dbReference>
<dbReference type="RefSeq" id="WP_134673657.1">
    <property type="nucleotide sequence ID" value="NZ_SPUH01000001.1"/>
</dbReference>
<evidence type="ECO:0000313" key="2">
    <source>
        <dbReference type="EMBL" id="TKS54278.1"/>
    </source>
</evidence>
<accession>A0A4Z1RBX2</accession>
<proteinExistence type="predicted"/>
<reference evidence="2 3" key="1">
    <citation type="submission" date="2019-01" db="EMBL/GenBank/DDBJ databases">
        <authorList>
            <person name="Zhang S."/>
        </authorList>
    </citation>
    <scope>NUCLEOTIDE SEQUENCE [LARGE SCALE GENOMIC DNA]</scope>
    <source>
        <strain evidence="2 3">1626</strain>
    </source>
</reference>
<keyword evidence="1" id="KW-0732">Signal</keyword>
<name>A0A4Z1RBX2_9GAMM</name>
<organism evidence="2 3">
    <name type="scientific">Luteimonas yindakuii</name>
    <dbReference type="NCBI Taxonomy" id="2565782"/>
    <lineage>
        <taxon>Bacteria</taxon>
        <taxon>Pseudomonadati</taxon>
        <taxon>Pseudomonadota</taxon>
        <taxon>Gammaproteobacteria</taxon>
        <taxon>Lysobacterales</taxon>
        <taxon>Lysobacteraceae</taxon>
        <taxon>Luteimonas</taxon>
    </lineage>
</organism>
<feature type="chain" id="PRO_5021417462" evidence="1">
    <location>
        <begin position="24"/>
        <end position="319"/>
    </location>
</feature>
<evidence type="ECO:0000313" key="3">
    <source>
        <dbReference type="Proteomes" id="UP000298681"/>
    </source>
</evidence>
<gene>
    <name evidence="2" type="ORF">E4582_05510</name>
</gene>
<dbReference type="PANTHER" id="PTHR40590:SF1">
    <property type="entry name" value="CYTOPLASMIC PROTEIN"/>
    <property type="match status" value="1"/>
</dbReference>
<sequence>MNLKTSFAALALLGAVVAGGAPAQPVPTPAAATATKAPPVPLLWKASRGDDAVYLLGTFHLLRPDDYPVAAEVDAALEASQRLVLELDPAEMNSPTLGLKMAQAGMRTDGTPLDSELPPETAKALQTWLAGNAVRVQPLGLTAQSVQMFEPWFIALTVTLVEMTGHGLDPSLGLDSHLAQRAAQAGKETRGLETGEAQIAFLDGMHRPEQLQFLREALESSGEKGARELDKLHGAWREGDERTLWNEMAVSMRTEYPALYHRINVARNDAWLPEIEALFKQPGESLVAVGALHLLGEDGVVHKLRQRGYTVERVEAAAP</sequence>
<dbReference type="Pfam" id="PF01963">
    <property type="entry name" value="TraB_PrgY_gumN"/>
    <property type="match status" value="1"/>
</dbReference>
<evidence type="ECO:0000256" key="1">
    <source>
        <dbReference type="SAM" id="SignalP"/>
    </source>
</evidence>
<dbReference type="CDD" id="cd14789">
    <property type="entry name" value="Tiki"/>
    <property type="match status" value="1"/>
</dbReference>
<protein>
    <submittedName>
        <fullName evidence="2">TraB/GumN family protein</fullName>
    </submittedName>
</protein>
<comment type="caution">
    <text evidence="2">The sequence shown here is derived from an EMBL/GenBank/DDBJ whole genome shotgun (WGS) entry which is preliminary data.</text>
</comment>
<dbReference type="EMBL" id="SPUH01000001">
    <property type="protein sequence ID" value="TKS54278.1"/>
    <property type="molecule type" value="Genomic_DNA"/>
</dbReference>
<dbReference type="Proteomes" id="UP000298681">
    <property type="component" value="Unassembled WGS sequence"/>
</dbReference>
<keyword evidence="3" id="KW-1185">Reference proteome</keyword>
<feature type="signal peptide" evidence="1">
    <location>
        <begin position="1"/>
        <end position="23"/>
    </location>
</feature>
<dbReference type="PANTHER" id="PTHR40590">
    <property type="entry name" value="CYTOPLASMIC PROTEIN-RELATED"/>
    <property type="match status" value="1"/>
</dbReference>
<dbReference type="InterPro" id="IPR047111">
    <property type="entry name" value="YbaP-like"/>
</dbReference>